<protein>
    <submittedName>
        <fullName evidence="1">Uncharacterized protein</fullName>
    </submittedName>
</protein>
<sequence>MNLGEIVVRILLKIAEDTTLFGEAVPPKLKMPFVLRTFGMAAMHQDTSENLDMVEEKMKEVLEIPVSTPMMREVVSCSLPSCCGAQRALGWSWYSSILKKIGRHESKQRTVVAVDGGLYEHYRLCRESLHDSMTEMLGSEVADNVIIEHSN</sequence>
<reference evidence="1 2" key="1">
    <citation type="journal article" date="2022" name="Hortic Res">
        <title>A haplotype resolved chromosomal level avocado genome allows analysis of novel avocado genes.</title>
        <authorList>
            <person name="Nath O."/>
            <person name="Fletcher S.J."/>
            <person name="Hayward A."/>
            <person name="Shaw L.M."/>
            <person name="Masouleh A.K."/>
            <person name="Furtado A."/>
            <person name="Henry R.J."/>
            <person name="Mitter N."/>
        </authorList>
    </citation>
    <scope>NUCLEOTIDE SEQUENCE [LARGE SCALE GENOMIC DNA]</scope>
    <source>
        <strain evidence="2">cv. Hass</strain>
    </source>
</reference>
<evidence type="ECO:0000313" key="2">
    <source>
        <dbReference type="Proteomes" id="UP001234297"/>
    </source>
</evidence>
<organism evidence="1 2">
    <name type="scientific">Persea americana</name>
    <name type="common">Avocado</name>
    <dbReference type="NCBI Taxonomy" id="3435"/>
    <lineage>
        <taxon>Eukaryota</taxon>
        <taxon>Viridiplantae</taxon>
        <taxon>Streptophyta</taxon>
        <taxon>Embryophyta</taxon>
        <taxon>Tracheophyta</taxon>
        <taxon>Spermatophyta</taxon>
        <taxon>Magnoliopsida</taxon>
        <taxon>Magnoliidae</taxon>
        <taxon>Laurales</taxon>
        <taxon>Lauraceae</taxon>
        <taxon>Persea</taxon>
    </lineage>
</organism>
<proteinExistence type="predicted"/>
<accession>A0ACC2MIC6</accession>
<keyword evidence="2" id="KW-1185">Reference proteome</keyword>
<dbReference type="Proteomes" id="UP001234297">
    <property type="component" value="Chromosome 2"/>
</dbReference>
<gene>
    <name evidence="1" type="ORF">MRB53_007220</name>
</gene>
<dbReference type="EMBL" id="CM056810">
    <property type="protein sequence ID" value="KAJ8645472.1"/>
    <property type="molecule type" value="Genomic_DNA"/>
</dbReference>
<evidence type="ECO:0000313" key="1">
    <source>
        <dbReference type="EMBL" id="KAJ8645472.1"/>
    </source>
</evidence>
<name>A0ACC2MIC6_PERAE</name>
<comment type="caution">
    <text evidence="1">The sequence shown here is derived from an EMBL/GenBank/DDBJ whole genome shotgun (WGS) entry which is preliminary data.</text>
</comment>